<gene>
    <name evidence="2" type="ORF">PCOR1329_LOCUS66624</name>
</gene>
<dbReference type="Proteomes" id="UP001189429">
    <property type="component" value="Unassembled WGS sequence"/>
</dbReference>
<sequence>MAVLAAAGIAGSSPVAARAVGAPGEVACGGLVAPRRVLRAVARALEVEVMEVLPGFSGPSRGYHRARGSDGMATAAGSAALLALGLLLPLLASMLCEPEPVQLLLSAMVAFASVASVPFLEELLLAPPSPDLTGVLQGLRSAEHLKGWAANRTWRAAQEHDALANLLRKVVRSPEKRRAWESELRGGALNDAMAASRARVRLPTSGDDEVSRICFQVAFFKENAGGFDLLTDENVGAFVQACREVFGQMEEEVKERLGSMLEQGRLQHAVYERGALVKRPPNDDTCADAFPFKTHEELVRELGHEDAMVYQSEGVQVRKERVIPLSEVQAAFARGEVARVDATQLLPGWLLNASLPDLAARYPTAAKTAPCNGAYIDDEPLHHREPGRLWFHYGRSQDCHSALEDFTNQFPVWGPDSPEVQMGLRVLLPSLIPRECKSYPTLAEIASWTASFGDSELGRSVPYELFFNRTLPLETKKEFKRTVERHQALPCCQVNARRLPGFPEALNFAEKLGVGHVGATPTASCGLARPRGSSTWTSGTMCSRRRRGRATSSSSLRAAPAP</sequence>
<evidence type="ECO:0000313" key="3">
    <source>
        <dbReference type="Proteomes" id="UP001189429"/>
    </source>
</evidence>
<proteinExistence type="predicted"/>
<dbReference type="EMBL" id="CAUYUJ010018593">
    <property type="protein sequence ID" value="CAK0884836.1"/>
    <property type="molecule type" value="Genomic_DNA"/>
</dbReference>
<evidence type="ECO:0000313" key="2">
    <source>
        <dbReference type="EMBL" id="CAK0884836.1"/>
    </source>
</evidence>
<name>A0ABN9WI64_9DINO</name>
<feature type="compositionally biased region" description="Low complexity" evidence="1">
    <location>
        <begin position="550"/>
        <end position="562"/>
    </location>
</feature>
<protein>
    <submittedName>
        <fullName evidence="2">Uncharacterized protein</fullName>
    </submittedName>
</protein>
<evidence type="ECO:0000256" key="1">
    <source>
        <dbReference type="SAM" id="MobiDB-lite"/>
    </source>
</evidence>
<keyword evidence="3" id="KW-1185">Reference proteome</keyword>
<comment type="caution">
    <text evidence="2">The sequence shown here is derived from an EMBL/GenBank/DDBJ whole genome shotgun (WGS) entry which is preliminary data.</text>
</comment>
<feature type="region of interest" description="Disordered" evidence="1">
    <location>
        <begin position="528"/>
        <end position="562"/>
    </location>
</feature>
<organism evidence="2 3">
    <name type="scientific">Prorocentrum cordatum</name>
    <dbReference type="NCBI Taxonomy" id="2364126"/>
    <lineage>
        <taxon>Eukaryota</taxon>
        <taxon>Sar</taxon>
        <taxon>Alveolata</taxon>
        <taxon>Dinophyceae</taxon>
        <taxon>Prorocentrales</taxon>
        <taxon>Prorocentraceae</taxon>
        <taxon>Prorocentrum</taxon>
    </lineage>
</organism>
<accession>A0ABN9WI64</accession>
<reference evidence="2" key="1">
    <citation type="submission" date="2023-10" db="EMBL/GenBank/DDBJ databases">
        <authorList>
            <person name="Chen Y."/>
            <person name="Shah S."/>
            <person name="Dougan E. K."/>
            <person name="Thang M."/>
            <person name="Chan C."/>
        </authorList>
    </citation>
    <scope>NUCLEOTIDE SEQUENCE [LARGE SCALE GENOMIC DNA]</scope>
</reference>